<evidence type="ECO:0000313" key="2">
    <source>
        <dbReference type="Proteomes" id="UP000644610"/>
    </source>
</evidence>
<keyword evidence="2" id="KW-1185">Reference proteome</keyword>
<dbReference type="Pfam" id="PF07366">
    <property type="entry name" value="SnoaL"/>
    <property type="match status" value="1"/>
</dbReference>
<gene>
    <name evidence="1" type="ORF">Psi02_24910</name>
</gene>
<dbReference type="PANTHER" id="PTHR38436">
    <property type="entry name" value="POLYKETIDE CYCLASE SNOAL-LIKE DOMAIN"/>
    <property type="match status" value="1"/>
</dbReference>
<organism evidence="1 2">
    <name type="scientific">Planotetraspora silvatica</name>
    <dbReference type="NCBI Taxonomy" id="234614"/>
    <lineage>
        <taxon>Bacteria</taxon>
        <taxon>Bacillati</taxon>
        <taxon>Actinomycetota</taxon>
        <taxon>Actinomycetes</taxon>
        <taxon>Streptosporangiales</taxon>
        <taxon>Streptosporangiaceae</taxon>
        <taxon>Planotetraspora</taxon>
    </lineage>
</organism>
<dbReference type="EMBL" id="BOOQ01000014">
    <property type="protein sequence ID" value="GII46067.1"/>
    <property type="molecule type" value="Genomic_DNA"/>
</dbReference>
<name>A0A8J3UJF1_9ACTN</name>
<dbReference type="SUPFAM" id="SSF54427">
    <property type="entry name" value="NTF2-like"/>
    <property type="match status" value="1"/>
</dbReference>
<dbReference type="Proteomes" id="UP000644610">
    <property type="component" value="Unassembled WGS sequence"/>
</dbReference>
<accession>A0A8J3UJF1</accession>
<dbReference type="GO" id="GO:0030638">
    <property type="term" value="P:polyketide metabolic process"/>
    <property type="evidence" value="ECO:0007669"/>
    <property type="project" value="InterPro"/>
</dbReference>
<evidence type="ECO:0000313" key="1">
    <source>
        <dbReference type="EMBL" id="GII46067.1"/>
    </source>
</evidence>
<dbReference type="InterPro" id="IPR032710">
    <property type="entry name" value="NTF2-like_dom_sf"/>
</dbReference>
<proteinExistence type="predicted"/>
<dbReference type="InterPro" id="IPR009959">
    <property type="entry name" value="Cyclase_SnoaL-like"/>
</dbReference>
<evidence type="ECO:0008006" key="3">
    <source>
        <dbReference type="Google" id="ProtNLM"/>
    </source>
</evidence>
<sequence>MVMTLPWNVKRRFTEAINTHDVQRVVEFFSPDAVFVSPSGVAEGREQIAWVYEQFFKGFPDFRLIPWYEVFDCDEPMVAEWTVTGTHTGPFLLPDGRVIEATGRRITIRGSCASFIENGKITTHREYFDQLELYTQLGLCLTEPSTVS</sequence>
<comment type="caution">
    <text evidence="1">The sequence shown here is derived from an EMBL/GenBank/DDBJ whole genome shotgun (WGS) entry which is preliminary data.</text>
</comment>
<reference evidence="1" key="1">
    <citation type="submission" date="2021-01" db="EMBL/GenBank/DDBJ databases">
        <title>Whole genome shotgun sequence of Planotetraspora silvatica NBRC 100141.</title>
        <authorList>
            <person name="Komaki H."/>
            <person name="Tamura T."/>
        </authorList>
    </citation>
    <scope>NUCLEOTIDE SEQUENCE</scope>
    <source>
        <strain evidence="1">NBRC 100141</strain>
    </source>
</reference>
<dbReference type="Gene3D" id="3.10.450.50">
    <property type="match status" value="1"/>
</dbReference>
<dbReference type="PANTHER" id="PTHR38436:SF1">
    <property type="entry name" value="ESTER CYCLASE"/>
    <property type="match status" value="1"/>
</dbReference>
<dbReference type="AlphaFoldDB" id="A0A8J3UJF1"/>
<protein>
    <recommendedName>
        <fullName evidence="3">Ester cyclase</fullName>
    </recommendedName>
</protein>